<feature type="region of interest" description="Disordered" evidence="2">
    <location>
        <begin position="13"/>
        <end position="36"/>
    </location>
</feature>
<dbReference type="STRING" id="479435.Kfla_0708"/>
<accession>D2PYI3</accession>
<dbReference type="KEGG" id="kfl:Kfla_0708"/>
<organism evidence="4 5">
    <name type="scientific">Kribbella flavida (strain DSM 17836 / JCM 10339 / NBRC 14399)</name>
    <dbReference type="NCBI Taxonomy" id="479435"/>
    <lineage>
        <taxon>Bacteria</taxon>
        <taxon>Bacillati</taxon>
        <taxon>Actinomycetota</taxon>
        <taxon>Actinomycetes</taxon>
        <taxon>Propionibacteriales</taxon>
        <taxon>Kribbellaceae</taxon>
        <taxon>Kribbella</taxon>
    </lineage>
</organism>
<keyword evidence="1" id="KW-0479">Metal-binding</keyword>
<proteinExistence type="predicted"/>
<dbReference type="PROSITE" id="PS50966">
    <property type="entry name" value="ZF_SWIM"/>
    <property type="match status" value="1"/>
</dbReference>
<evidence type="ECO:0000313" key="4">
    <source>
        <dbReference type="EMBL" id="ADB29829.1"/>
    </source>
</evidence>
<dbReference type="GO" id="GO:0008270">
    <property type="term" value="F:zinc ion binding"/>
    <property type="evidence" value="ECO:0007669"/>
    <property type="project" value="UniProtKB-KW"/>
</dbReference>
<sequence>MGPWDTEQVLAMAPDPASAKAGQAQARPAKWSRSGSSEGALWGYCQGSGKQPYQTMVDLSGPAFRCSCPSRKFPCKHAVGLMVLWSTGELAAADEPDWVESWLTERNSRAERAAERAEKKPGEVADPLAAQQRASRRADRVSAGMAELRSWLDDQVRRGLSGFEQRGYDELSRLAARMVDAQAPGVAGAVRRAAGVVGRGHGWPGELLEELALIHLTVSAHSRLADLPPATADTVQTRIGWTVETARVQAEGEKVEDDWLVLGRVVEPDDRLTVRRLWLRGATSGRLALILAFAPAGRRLDPLPARPGELVPAVLSFYPGALPLRALLDQTAPRLPAAKPAGMSARQALASYVESLTADPWNERWPLVLQDVRPARNGENWALVDPAGDALELLPTVDPWKLLAVSAGDPVTVTGEWNRAGFRPMTAWHTDRAVIV</sequence>
<keyword evidence="5" id="KW-1185">Reference proteome</keyword>
<keyword evidence="1" id="KW-0863">Zinc-finger</keyword>
<dbReference type="EMBL" id="CP001736">
    <property type="protein sequence ID" value="ADB29829.1"/>
    <property type="molecule type" value="Genomic_DNA"/>
</dbReference>
<evidence type="ECO:0000313" key="5">
    <source>
        <dbReference type="Proteomes" id="UP000007967"/>
    </source>
</evidence>
<keyword evidence="1" id="KW-0862">Zinc</keyword>
<dbReference type="AlphaFoldDB" id="D2PYI3"/>
<dbReference type="Proteomes" id="UP000007967">
    <property type="component" value="Chromosome"/>
</dbReference>
<dbReference type="Pfam" id="PF04434">
    <property type="entry name" value="SWIM"/>
    <property type="match status" value="1"/>
</dbReference>
<dbReference type="InterPro" id="IPR007527">
    <property type="entry name" value="Znf_SWIM"/>
</dbReference>
<feature type="region of interest" description="Disordered" evidence="2">
    <location>
        <begin position="110"/>
        <end position="136"/>
    </location>
</feature>
<dbReference type="HOGENOM" id="CLU_051328_0_0_11"/>
<gene>
    <name evidence="4" type="ordered locus">Kfla_0708</name>
</gene>
<protein>
    <submittedName>
        <fullName evidence="4">Zinc finger SWIM domain protein</fullName>
    </submittedName>
</protein>
<reference evidence="5" key="1">
    <citation type="submission" date="2009-09" db="EMBL/GenBank/DDBJ databases">
        <title>The complete genome of Kribbella flavida DSM 17836.</title>
        <authorList>
            <consortium name="US DOE Joint Genome Institute (JGI-PGF)"/>
            <person name="Lucas S."/>
            <person name="Copeland A."/>
            <person name="Lapidus A."/>
            <person name="Glavina del Rio T."/>
            <person name="Dalin E."/>
            <person name="Tice H."/>
            <person name="Bruce D."/>
            <person name="Goodwin L."/>
            <person name="Pitluck S."/>
            <person name="Kyrpides N."/>
            <person name="Mavromatis K."/>
            <person name="Ivanova N."/>
            <person name="Saunders E."/>
            <person name="Brettin T."/>
            <person name="Detter J.C."/>
            <person name="Han C."/>
            <person name="Larimer F."/>
            <person name="Land M."/>
            <person name="Hauser L."/>
            <person name="Markowitz V."/>
            <person name="Cheng J.-F."/>
            <person name="Hugenholtz P."/>
            <person name="Woyke T."/>
            <person name="Wu D."/>
            <person name="Pukall R."/>
            <person name="Klenk H.-P."/>
            <person name="Eisen J.A."/>
        </authorList>
    </citation>
    <scope>NUCLEOTIDE SEQUENCE [LARGE SCALE GENOMIC DNA]</scope>
    <source>
        <strain evidence="5">DSM 17836 / JCM 10339 / NBRC 14399</strain>
    </source>
</reference>
<dbReference type="eggNOG" id="COG4715">
    <property type="taxonomic scope" value="Bacteria"/>
</dbReference>
<evidence type="ECO:0000256" key="1">
    <source>
        <dbReference type="PROSITE-ProRule" id="PRU00325"/>
    </source>
</evidence>
<evidence type="ECO:0000259" key="3">
    <source>
        <dbReference type="PROSITE" id="PS50966"/>
    </source>
</evidence>
<feature type="compositionally biased region" description="Basic and acidic residues" evidence="2">
    <location>
        <begin position="110"/>
        <end position="123"/>
    </location>
</feature>
<evidence type="ECO:0000256" key="2">
    <source>
        <dbReference type="SAM" id="MobiDB-lite"/>
    </source>
</evidence>
<name>D2PYI3_KRIFD</name>
<feature type="domain" description="SWIM-type" evidence="3">
    <location>
        <begin position="53"/>
        <end position="86"/>
    </location>
</feature>
<reference evidence="4 5" key="2">
    <citation type="journal article" date="2010" name="Stand. Genomic Sci.">
        <title>Complete genome sequence of Kribbella flavida type strain (IFO 14399).</title>
        <authorList>
            <person name="Pukall R."/>
            <person name="Lapidus A."/>
            <person name="Glavina Del Rio T."/>
            <person name="Copeland A."/>
            <person name="Tice H."/>
            <person name="Cheng J.-F."/>
            <person name="Lucas S."/>
            <person name="Chen F."/>
            <person name="Nolan M."/>
            <person name="LaButti K."/>
            <person name="Pati A."/>
            <person name="Ivanova N."/>
            <person name="Mavrommatis K."/>
            <person name="Mikhailova N."/>
            <person name="Pitluck S."/>
            <person name="Bruce D."/>
            <person name="Goodwin L."/>
            <person name="Land M."/>
            <person name="Hauser L."/>
            <person name="Chang Y.-J."/>
            <person name="Jeffries C.D."/>
            <person name="Chen A."/>
            <person name="Palaniappan K."/>
            <person name="Chain P."/>
            <person name="Rohde M."/>
            <person name="Goeker M."/>
            <person name="Bristow J."/>
            <person name="Eisen J.A."/>
            <person name="Markowitz V."/>
            <person name="Hugenholtz P."/>
            <person name="Kyrpides N.C."/>
            <person name="Klenk H.-P."/>
            <person name="Brettin T."/>
        </authorList>
    </citation>
    <scope>NUCLEOTIDE SEQUENCE [LARGE SCALE GENOMIC DNA]</scope>
    <source>
        <strain evidence="5">DSM 17836 / JCM 10339 / NBRC 14399</strain>
    </source>
</reference>
<dbReference type="OrthoDB" id="9816340at2"/>